<evidence type="ECO:0000256" key="5">
    <source>
        <dbReference type="ARBA" id="ARBA00011437"/>
    </source>
</evidence>
<keyword evidence="18" id="KW-1185">Reference proteome</keyword>
<evidence type="ECO:0000256" key="11">
    <source>
        <dbReference type="ARBA" id="ARBA00022916"/>
    </source>
</evidence>
<gene>
    <name evidence="17" type="primary">bcsB</name>
    <name evidence="17" type="ORF">H8S56_18055</name>
</gene>
<evidence type="ECO:0000256" key="12">
    <source>
        <dbReference type="ARBA" id="ARBA00022989"/>
    </source>
</evidence>
<evidence type="ECO:0000256" key="13">
    <source>
        <dbReference type="ARBA" id="ARBA00023136"/>
    </source>
</evidence>
<dbReference type="PANTHER" id="PTHR39083:SF1">
    <property type="entry name" value="CYCLIC DI-GMP-BINDING PROTEIN"/>
    <property type="match status" value="1"/>
</dbReference>
<keyword evidence="10 15" id="KW-0812">Transmembrane</keyword>
<evidence type="ECO:0000256" key="3">
    <source>
        <dbReference type="ARBA" id="ARBA00005186"/>
    </source>
</evidence>
<protein>
    <recommendedName>
        <fullName evidence="6 15">Cyclic di-GMP-binding protein</fullName>
    </recommendedName>
    <alternativeName>
        <fullName evidence="14 15">Cellulose synthase regulatory subunit</fullName>
    </alternativeName>
</protein>
<keyword evidence="7 15" id="KW-1003">Cell membrane</keyword>
<dbReference type="Pfam" id="PF03170">
    <property type="entry name" value="BcsB"/>
    <property type="match status" value="1"/>
</dbReference>
<keyword evidence="9 15" id="KW-0973">c-di-GMP</keyword>
<keyword evidence="12 15" id="KW-1133">Transmembrane helix</keyword>
<evidence type="ECO:0000313" key="17">
    <source>
        <dbReference type="EMBL" id="MBC3956913.1"/>
    </source>
</evidence>
<sequence>MNRSFSSLLASVLVVAVGHAQAQPPSQPSKSQLAAAPAPVVIQPVPVPVPTWDVTRDFEQLGRSADSLLRGTQNTDQFEFTMRRDRIATDARLQLEYTPSPALIPTLSHLRVYLNDVLMSVVPIEKEQLGKKTTRLLQLDPRLISDFNRVRLEFVGHYTDICEEPFNSALWVNISRTSHVSVREQALAIKNDLAYFPVPFFDARGYDTPVLNMVLATSPTLGEQRAAGILASYFGSQAGWRGARFPVVFDRLPAATPGNPTATSIVFATNDHRPAFLADLERFPAVDAPVVQMIDNPADRYSKVLLVLGRNEDDLATAAQALALGGDLFRGDRVVIDTLKQIQPRKPYDAPNWMRTDRAVRFSELIQYPEQLRVSGLQPLPILLNINLPPDLFVWRNQGIPLQTKYRYTPPATNDGSRLNISLNNQFITSLPLLANSNDQFEELRLALLSSETANINEKLSVPALKIGDRNVLRFNFSFATAASSSQRDRCQTTLPVDTQAVIDDQSSIDMSGYHHYIAMPDLAAFARSGFPFSRMADLSETVVVLPAQPSAVQLSTYLEAVAGISARSGLPALNLTLTQQWDDIARRDADLLVLGEYAADMHENPDVKLWLSRSQDWLLKAGNPRPGREPMYSAASSGRDEPHQASSRVAVSARGPIAAIVGMQSPFHAQRSVVALLANDDADYQLLRDSLNDSGKMDAMAGSVVLIRESGVNGQLVGDRYYVGNLPWWVLLWYKLSERPLVLALLAVTGVLLSAFLTWRVLQWLARRRLSYEA</sequence>
<evidence type="ECO:0000256" key="16">
    <source>
        <dbReference type="SAM" id="MobiDB-lite"/>
    </source>
</evidence>
<keyword evidence="11 15" id="KW-0135">Cellulose biosynthesis</keyword>
<evidence type="ECO:0000256" key="10">
    <source>
        <dbReference type="ARBA" id="ARBA00022692"/>
    </source>
</evidence>
<comment type="subcellular location">
    <subcellularLocation>
        <location evidence="2">Cell inner membrane</location>
        <topology evidence="2">Single-pass membrane protein</topology>
    </subcellularLocation>
</comment>
<dbReference type="InterPro" id="IPR003920">
    <property type="entry name" value="Cell_synth_B"/>
</dbReference>
<evidence type="ECO:0000256" key="6">
    <source>
        <dbReference type="ARBA" id="ARBA00021844"/>
    </source>
</evidence>
<keyword evidence="8 15" id="KW-0997">Cell inner membrane</keyword>
<organism evidence="17 18">
    <name type="scientific">Pseudomonas triticifolii</name>
    <dbReference type="NCBI Taxonomy" id="2762592"/>
    <lineage>
        <taxon>Bacteria</taxon>
        <taxon>Pseudomonadati</taxon>
        <taxon>Pseudomonadota</taxon>
        <taxon>Gammaproteobacteria</taxon>
        <taxon>Pseudomonadales</taxon>
        <taxon>Pseudomonadaceae</taxon>
        <taxon>Pseudomonas</taxon>
    </lineage>
</organism>
<dbReference type="EMBL" id="JACONV010000015">
    <property type="protein sequence ID" value="MBC3956913.1"/>
    <property type="molecule type" value="Genomic_DNA"/>
</dbReference>
<keyword evidence="15" id="KW-0732">Signal</keyword>
<evidence type="ECO:0000256" key="1">
    <source>
        <dbReference type="ARBA" id="ARBA00002057"/>
    </source>
</evidence>
<dbReference type="PRINTS" id="PR01440">
    <property type="entry name" value="CELLSNTHASEB"/>
</dbReference>
<evidence type="ECO:0000256" key="2">
    <source>
        <dbReference type="ARBA" id="ARBA00004377"/>
    </source>
</evidence>
<evidence type="ECO:0000313" key="18">
    <source>
        <dbReference type="Proteomes" id="UP000660131"/>
    </source>
</evidence>
<comment type="function">
    <text evidence="1 15">Binds the cellulose synthase activator, bis-(3'-5') cyclic diguanylic acid (c-di-GMP).</text>
</comment>
<accession>A0ABR7BIB3</accession>
<dbReference type="NCBIfam" id="NF008323">
    <property type="entry name" value="PRK11114.1-1"/>
    <property type="match status" value="1"/>
</dbReference>
<feature type="signal peptide" evidence="15">
    <location>
        <begin position="1"/>
        <end position="22"/>
    </location>
</feature>
<comment type="pathway">
    <text evidence="3 15">Glycan metabolism; bacterial cellulose biosynthesis.</text>
</comment>
<dbReference type="Proteomes" id="UP000660131">
    <property type="component" value="Unassembled WGS sequence"/>
</dbReference>
<feature type="region of interest" description="Disordered" evidence="16">
    <location>
        <begin position="622"/>
        <end position="646"/>
    </location>
</feature>
<evidence type="ECO:0000256" key="14">
    <source>
        <dbReference type="ARBA" id="ARBA00033444"/>
    </source>
</evidence>
<keyword evidence="13 15" id="KW-0472">Membrane</keyword>
<evidence type="ECO:0000256" key="4">
    <source>
        <dbReference type="ARBA" id="ARBA00010714"/>
    </source>
</evidence>
<dbReference type="NCBIfam" id="NF008325">
    <property type="entry name" value="PRK11114.1-3"/>
    <property type="match status" value="1"/>
</dbReference>
<comment type="caution">
    <text evidence="17">The sequence shown here is derived from an EMBL/GenBank/DDBJ whole genome shotgun (WGS) entry which is preliminary data.</text>
</comment>
<comment type="similarity">
    <text evidence="4 15">Belongs to the AcsB/BcsB family.</text>
</comment>
<evidence type="ECO:0000256" key="15">
    <source>
        <dbReference type="RuleBase" id="RU365021"/>
    </source>
</evidence>
<feature type="transmembrane region" description="Helical" evidence="15">
    <location>
        <begin position="742"/>
        <end position="763"/>
    </location>
</feature>
<dbReference type="PANTHER" id="PTHR39083">
    <property type="entry name" value="CYCLIC DI-GMP-BINDING PROTEIN"/>
    <property type="match status" value="1"/>
</dbReference>
<evidence type="ECO:0000256" key="7">
    <source>
        <dbReference type="ARBA" id="ARBA00022475"/>
    </source>
</evidence>
<comment type="subunit">
    <text evidence="5 15">Tightly associated with the cellulose synthase catalytic subunit.</text>
</comment>
<dbReference type="Gene3D" id="2.60.120.260">
    <property type="entry name" value="Galactose-binding domain-like"/>
    <property type="match status" value="2"/>
</dbReference>
<proteinExistence type="inferred from homology"/>
<evidence type="ECO:0000256" key="9">
    <source>
        <dbReference type="ARBA" id="ARBA00022636"/>
    </source>
</evidence>
<feature type="chain" id="PRO_5044985013" description="Cyclic di-GMP-binding protein" evidence="15">
    <location>
        <begin position="23"/>
        <end position="775"/>
    </location>
</feature>
<dbReference type="InterPro" id="IPR018513">
    <property type="entry name" value="Cell_synthase_bac"/>
</dbReference>
<evidence type="ECO:0000256" key="8">
    <source>
        <dbReference type="ARBA" id="ARBA00022519"/>
    </source>
</evidence>
<dbReference type="RefSeq" id="WP_187519381.1">
    <property type="nucleotide sequence ID" value="NZ_JACONV010000015.1"/>
</dbReference>
<name>A0ABR7BIB3_9PSED</name>
<reference evidence="17 18" key="1">
    <citation type="submission" date="2020-08" db="EMBL/GenBank/DDBJ databases">
        <title>Putative novel bacterial strains isolated from necrotic wheat leaf tissues caused by Xanthomonas translucens.</title>
        <authorList>
            <person name="Tambong J.T."/>
        </authorList>
    </citation>
    <scope>NUCLEOTIDE SEQUENCE [LARGE SCALE GENOMIC DNA]</scope>
    <source>
        <strain evidence="17 18">DOAB 1067</strain>
    </source>
</reference>